<feature type="transmembrane region" description="Helical" evidence="1">
    <location>
        <begin position="198"/>
        <end position="219"/>
    </location>
</feature>
<evidence type="ECO:0000313" key="2">
    <source>
        <dbReference type="EMBL" id="WOF16674.1"/>
    </source>
</evidence>
<protein>
    <submittedName>
        <fullName evidence="2">Uncharacterized protein</fullName>
    </submittedName>
</protein>
<evidence type="ECO:0000256" key="1">
    <source>
        <dbReference type="SAM" id="Phobius"/>
    </source>
</evidence>
<keyword evidence="3" id="KW-1185">Reference proteome</keyword>
<reference evidence="2 3" key="1">
    <citation type="submission" date="2019-09" db="EMBL/GenBank/DDBJ databases">
        <title>The complete genome of Methanoplanus sp. FWC-SCC4.</title>
        <authorList>
            <person name="Chen S.-C."/>
            <person name="Zhou Y.-Z."/>
            <person name="Lai M.-C."/>
        </authorList>
    </citation>
    <scope>NUCLEOTIDE SEQUENCE [LARGE SCALE GENOMIC DNA]</scope>
    <source>
        <strain evidence="2 3">FWC-SCC4</strain>
    </source>
</reference>
<name>A0AA97FCZ1_9EURY</name>
<keyword evidence="1" id="KW-0812">Transmembrane</keyword>
<keyword evidence="1" id="KW-1133">Transmembrane helix</keyword>
<dbReference type="KEGG" id="mefw:F1737_08210"/>
<dbReference type="EMBL" id="CP043875">
    <property type="protein sequence ID" value="WOF16674.1"/>
    <property type="molecule type" value="Genomic_DNA"/>
</dbReference>
<feature type="transmembrane region" description="Helical" evidence="1">
    <location>
        <begin position="12"/>
        <end position="31"/>
    </location>
</feature>
<organism evidence="2 3">
    <name type="scientific">Methanochimaera problematica</name>
    <dbReference type="NCBI Taxonomy" id="2609417"/>
    <lineage>
        <taxon>Archaea</taxon>
        <taxon>Methanobacteriati</taxon>
        <taxon>Methanobacteriota</taxon>
        <taxon>Stenosarchaea group</taxon>
        <taxon>Methanomicrobia</taxon>
        <taxon>Methanomicrobiales</taxon>
        <taxon>Methanomicrobiaceae</taxon>
        <taxon>Methanochimaera</taxon>
    </lineage>
</organism>
<sequence length="220" mass="25439">MVNLASIPPQIVLAGIIVIYIAIMLIAITSIKKRRTGQTRERDDIRQEKKFRIKFFKSLTEGFQLESIKCLEDILNIYKATPGLSEEDINYRYGLSRYLREYMLALISKDNKIIPDSTTEAEIQEWKKTLDLIISQNDVQMPYSDLPPLERNILNDITVSIKRDDREHVNDKLKELSRLVLARDNELNRIYQKNDGSANVAVVSLIMSVIFGLIALYQYI</sequence>
<dbReference type="AlphaFoldDB" id="A0AA97FCZ1"/>
<keyword evidence="1" id="KW-0472">Membrane</keyword>
<gene>
    <name evidence="2" type="ORF">F1737_08210</name>
</gene>
<dbReference type="RefSeq" id="WP_317136098.1">
    <property type="nucleotide sequence ID" value="NZ_CP043875.1"/>
</dbReference>
<evidence type="ECO:0000313" key="3">
    <source>
        <dbReference type="Proteomes" id="UP001301797"/>
    </source>
</evidence>
<proteinExistence type="predicted"/>
<dbReference type="Proteomes" id="UP001301797">
    <property type="component" value="Chromosome"/>
</dbReference>
<accession>A0AA97FCZ1</accession>
<dbReference type="GeneID" id="85230139"/>